<accession>A0A8B6GF57</accession>
<sequence length="348" mass="40272">MNEKRKAYKRKWMQGARALKKSYNQEPNFEYEEERPRTCIPNSQEQSCSTSNYRTVNNMTDDEQGFVETDIIFQNTSETCVVNDSEWDVIDQHVIIASDSEYESENVEKPSLCEDLTTWVNQNNISHNATDQLLKILKGHGLDQLPSTARSLLKTKRNVEVITKAGMEYFYFGLERGLVNNLEKIQSNELENVSEIVVSFNIDGLPLFKSTRTSLWPILCGMYFESYSVQVFPVALCLGHSKPDNLNFLDDFIEELSRLEQHGFIFKDKNIKIKICAFICDAPAKAMIKGIKLYSGYFGCDRCTQTGVWNGRITYQEIDDIELRTDINFRNQAQTEHHHRINPLHNYQ</sequence>
<proteinExistence type="predicted"/>
<evidence type="ECO:0000313" key="2">
    <source>
        <dbReference type="Proteomes" id="UP000596742"/>
    </source>
</evidence>
<protein>
    <recommendedName>
        <fullName evidence="3">Transposase domain-containing protein</fullName>
    </recommendedName>
</protein>
<name>A0A8B6GF57_MYTGA</name>
<evidence type="ECO:0000313" key="1">
    <source>
        <dbReference type="EMBL" id="VDI63123.1"/>
    </source>
</evidence>
<keyword evidence="2" id="KW-1185">Reference proteome</keyword>
<dbReference type="Proteomes" id="UP000596742">
    <property type="component" value="Unassembled WGS sequence"/>
</dbReference>
<dbReference type="PANTHER" id="PTHR33053:SF24">
    <property type="entry name" value="TRANSPOSASE DOMAIN-CONTAINING PROTEIN"/>
    <property type="match status" value="1"/>
</dbReference>
<organism evidence="1 2">
    <name type="scientific">Mytilus galloprovincialis</name>
    <name type="common">Mediterranean mussel</name>
    <dbReference type="NCBI Taxonomy" id="29158"/>
    <lineage>
        <taxon>Eukaryota</taxon>
        <taxon>Metazoa</taxon>
        <taxon>Spiralia</taxon>
        <taxon>Lophotrochozoa</taxon>
        <taxon>Mollusca</taxon>
        <taxon>Bivalvia</taxon>
        <taxon>Autobranchia</taxon>
        <taxon>Pteriomorphia</taxon>
        <taxon>Mytilida</taxon>
        <taxon>Mytiloidea</taxon>
        <taxon>Mytilidae</taxon>
        <taxon>Mytilinae</taxon>
        <taxon>Mytilus</taxon>
    </lineage>
</organism>
<dbReference type="PANTHER" id="PTHR33053">
    <property type="entry name" value="PROTEIN, PUTATIVE-RELATED"/>
    <property type="match status" value="1"/>
</dbReference>
<dbReference type="OrthoDB" id="6142472at2759"/>
<comment type="caution">
    <text evidence="1">The sequence shown here is derived from an EMBL/GenBank/DDBJ whole genome shotgun (WGS) entry which is preliminary data.</text>
</comment>
<gene>
    <name evidence="1" type="ORF">MGAL_10B055675</name>
</gene>
<dbReference type="AlphaFoldDB" id="A0A8B6GF57"/>
<reference evidence="1" key="1">
    <citation type="submission" date="2018-11" db="EMBL/GenBank/DDBJ databases">
        <authorList>
            <person name="Alioto T."/>
            <person name="Alioto T."/>
        </authorList>
    </citation>
    <scope>NUCLEOTIDE SEQUENCE</scope>
</reference>
<dbReference type="EMBL" id="UYJE01008341">
    <property type="protein sequence ID" value="VDI63123.1"/>
    <property type="molecule type" value="Genomic_DNA"/>
</dbReference>
<evidence type="ECO:0008006" key="3">
    <source>
        <dbReference type="Google" id="ProtNLM"/>
    </source>
</evidence>